<evidence type="ECO:0000313" key="5">
    <source>
        <dbReference type="EMBL" id="CAJ0919621.1"/>
    </source>
</evidence>
<comment type="caution">
    <text evidence="5">The sequence shown here is derived from an EMBL/GenBank/DDBJ whole genome shotgun (WGS) entry which is preliminary data.</text>
</comment>
<sequence>MEKTADLTDVQKAVIDTLHKADFIPRKHLHLSLGLLPTEYVLTIFSASNYYEIGSNKGAYVRLGPDLVPHFVQYQASKSTNTLTLRQRVSTVEASALRALREKLFAHKSDLIQEFNRYDKNKSGYITLNHWATALESILNLRLPWRMLRPQLVRNATDGLLRYKEWFDELAVCQSVMSSNRAEKVYWCPRQIKPMARAQPTPKQRNGSETKVGKVLTVSTILDLPTHFTEDFVSLQAANPPLQSLKDQEIKSVIYQMTGLISFEEFKHTWKLLRSHLKIDVSDEAICNMAKSMDFNKDGDHIIFEVTLREKTKLLMAQPIT</sequence>
<protein>
    <recommendedName>
        <fullName evidence="4">EF-hand domain-containing protein</fullName>
    </recommendedName>
</protein>
<name>A0ABN9KSZ9_9NEOB</name>
<dbReference type="InterPro" id="IPR002048">
    <property type="entry name" value="EF_hand_dom"/>
</dbReference>
<dbReference type="Gene3D" id="3.60.21.10">
    <property type="match status" value="1"/>
</dbReference>
<dbReference type="PANTHER" id="PTHR45668">
    <property type="entry name" value="SERINE/THREONINE-PROTEIN PHOSPHATASE 5-RELATED"/>
    <property type="match status" value="1"/>
</dbReference>
<reference evidence="5" key="1">
    <citation type="submission" date="2023-07" db="EMBL/GenBank/DDBJ databases">
        <authorList>
            <person name="Stuckert A."/>
        </authorList>
    </citation>
    <scope>NUCLEOTIDE SEQUENCE</scope>
</reference>
<dbReference type="SUPFAM" id="SSF56300">
    <property type="entry name" value="Metallo-dependent phosphatases"/>
    <property type="match status" value="1"/>
</dbReference>
<dbReference type="Proteomes" id="UP001176940">
    <property type="component" value="Unassembled WGS sequence"/>
</dbReference>
<dbReference type="SUPFAM" id="SSF47473">
    <property type="entry name" value="EF-hand"/>
    <property type="match status" value="1"/>
</dbReference>
<evidence type="ECO:0000256" key="3">
    <source>
        <dbReference type="ARBA" id="ARBA00023211"/>
    </source>
</evidence>
<feature type="domain" description="EF-hand" evidence="4">
    <location>
        <begin position="106"/>
        <end position="141"/>
    </location>
</feature>
<proteinExistence type="predicted"/>
<keyword evidence="2" id="KW-0479">Metal-binding</keyword>
<dbReference type="Gene3D" id="1.10.238.10">
    <property type="entry name" value="EF-hand"/>
    <property type="match status" value="1"/>
</dbReference>
<dbReference type="InterPro" id="IPR011992">
    <property type="entry name" value="EF-hand-dom_pair"/>
</dbReference>
<comment type="cofactor">
    <cofactor evidence="1">
        <name>Mn(2+)</name>
        <dbReference type="ChEBI" id="CHEBI:29035"/>
    </cofactor>
</comment>
<dbReference type="PANTHER" id="PTHR45668:SF2">
    <property type="entry name" value="SERINE_THREONINE-PROTEIN PHOSPHATASE WITH EF-HANDS 2"/>
    <property type="match status" value="1"/>
</dbReference>
<dbReference type="InterPro" id="IPR029052">
    <property type="entry name" value="Metallo-depent_PP-like"/>
</dbReference>
<dbReference type="EMBL" id="CAUEEQ010001381">
    <property type="protein sequence ID" value="CAJ0919621.1"/>
    <property type="molecule type" value="Genomic_DNA"/>
</dbReference>
<evidence type="ECO:0000313" key="6">
    <source>
        <dbReference type="Proteomes" id="UP001176940"/>
    </source>
</evidence>
<dbReference type="InterPro" id="IPR051134">
    <property type="entry name" value="PPP_phosphatase"/>
</dbReference>
<keyword evidence="6" id="KW-1185">Reference proteome</keyword>
<evidence type="ECO:0000256" key="2">
    <source>
        <dbReference type="ARBA" id="ARBA00022723"/>
    </source>
</evidence>
<evidence type="ECO:0000256" key="1">
    <source>
        <dbReference type="ARBA" id="ARBA00001936"/>
    </source>
</evidence>
<dbReference type="PROSITE" id="PS50222">
    <property type="entry name" value="EF_HAND_2"/>
    <property type="match status" value="1"/>
</dbReference>
<evidence type="ECO:0000259" key="4">
    <source>
        <dbReference type="PROSITE" id="PS50222"/>
    </source>
</evidence>
<gene>
    <name evidence="5" type="ORF">RIMI_LOCUS1083817</name>
</gene>
<keyword evidence="3" id="KW-0464">Manganese</keyword>
<organism evidence="5 6">
    <name type="scientific">Ranitomeya imitator</name>
    <name type="common">mimic poison frog</name>
    <dbReference type="NCBI Taxonomy" id="111125"/>
    <lineage>
        <taxon>Eukaryota</taxon>
        <taxon>Metazoa</taxon>
        <taxon>Chordata</taxon>
        <taxon>Craniata</taxon>
        <taxon>Vertebrata</taxon>
        <taxon>Euteleostomi</taxon>
        <taxon>Amphibia</taxon>
        <taxon>Batrachia</taxon>
        <taxon>Anura</taxon>
        <taxon>Neobatrachia</taxon>
        <taxon>Hyloidea</taxon>
        <taxon>Dendrobatidae</taxon>
        <taxon>Dendrobatinae</taxon>
        <taxon>Ranitomeya</taxon>
    </lineage>
</organism>
<accession>A0ABN9KSZ9</accession>